<accession>A0A167W653</accession>
<evidence type="ECO:0000313" key="1">
    <source>
        <dbReference type="EMBL" id="ANB74393.1"/>
    </source>
</evidence>
<dbReference type="Proteomes" id="UP000076852">
    <property type="component" value="Chromosome 1"/>
</dbReference>
<gene>
    <name evidence="1" type="ORF">AYM40_19960</name>
</gene>
<dbReference type="AlphaFoldDB" id="A0A167W653"/>
<evidence type="ECO:0000313" key="2">
    <source>
        <dbReference type="Proteomes" id="UP000076852"/>
    </source>
</evidence>
<dbReference type="KEGG" id="buz:AYM40_19960"/>
<organism evidence="1 2">
    <name type="scientific">Paraburkholderia phytofirmans OLGA172</name>
    <dbReference type="NCBI Taxonomy" id="1417228"/>
    <lineage>
        <taxon>Bacteria</taxon>
        <taxon>Pseudomonadati</taxon>
        <taxon>Pseudomonadota</taxon>
        <taxon>Betaproteobacteria</taxon>
        <taxon>Burkholderiales</taxon>
        <taxon>Burkholderiaceae</taxon>
        <taxon>Paraburkholderia</taxon>
    </lineage>
</organism>
<dbReference type="EMBL" id="CP014578">
    <property type="protein sequence ID" value="ANB74393.1"/>
    <property type="molecule type" value="Genomic_DNA"/>
</dbReference>
<proteinExistence type="predicted"/>
<protein>
    <submittedName>
        <fullName evidence="1">Uncharacterized protein</fullName>
    </submittedName>
</protein>
<keyword evidence="2" id="KW-1185">Reference proteome</keyword>
<name>A0A167W653_9BURK</name>
<reference evidence="1 2" key="1">
    <citation type="journal article" date="2016" name="Gene">
        <title>PacBio SMRT assembly of a complex multi-replicon genome reveals chlorocatechol degradative operon in a region of genome plasticity.</title>
        <authorList>
            <person name="Ricker N."/>
            <person name="Shen S.Y."/>
            <person name="Goordial J."/>
            <person name="Jin S."/>
            <person name="Fulthorpe R.R."/>
        </authorList>
    </citation>
    <scope>NUCLEOTIDE SEQUENCE [LARGE SCALE GENOMIC DNA]</scope>
    <source>
        <strain evidence="1 2">OLGA172</strain>
    </source>
</reference>
<sequence>MQIFDNRREDRIERSRIANKTFIEKIRPVFISAASQLRCAIARGIDAGGYVIFFSLINQEIGKFGWIFT</sequence>